<name>W4VQ84_9BACI</name>
<dbReference type="EMBL" id="BAVS01000036">
    <property type="protein sequence ID" value="GAE94993.1"/>
    <property type="molecule type" value="Genomic_DNA"/>
</dbReference>
<keyword evidence="1" id="KW-0732">Signal</keyword>
<dbReference type="OrthoDB" id="73040at2"/>
<evidence type="ECO:0000313" key="2">
    <source>
        <dbReference type="EMBL" id="GAE94993.1"/>
    </source>
</evidence>
<dbReference type="Gene3D" id="2.60.40.3700">
    <property type="match status" value="1"/>
</dbReference>
<accession>W4VQ84</accession>
<dbReference type="eggNOG" id="ENOG502ZBTG">
    <property type="taxonomic scope" value="Bacteria"/>
</dbReference>
<protein>
    <recommendedName>
        <fullName evidence="4">Lipoprotein</fullName>
    </recommendedName>
</protein>
<dbReference type="Pfam" id="PF21172">
    <property type="entry name" value="CueP"/>
    <property type="match status" value="1"/>
</dbReference>
<dbReference type="RefSeq" id="WP_035725673.1">
    <property type="nucleotide sequence ID" value="NZ_BAVS01000036.1"/>
</dbReference>
<comment type="caution">
    <text evidence="2">The sequence shown here is derived from an EMBL/GenBank/DDBJ whole genome shotgun (WGS) entry which is preliminary data.</text>
</comment>
<sequence length="171" mass="19296">MKRLMILILFFSTILAACSTDSDQNELSTQELKDLVHDYSTDKKTAEAASISSSNLVITEEGKEVTYDLSKNDFFVSIAPYEMATHPCENHSLTGCQGEMRNQEFDLYIEDTDGNVIVDKTINSFDNGFIDLWLPRNKTYKTKIEYNGKVAESDISTFDKDGTCITTMQLI</sequence>
<gene>
    <name evidence="2" type="ORF">JCM21714_4196</name>
</gene>
<reference evidence="2 3" key="1">
    <citation type="journal article" date="2014" name="Genome Announc.">
        <title>Draft Genome Sequence of the Boron-Tolerant and Moderately Halotolerant Bacterium Gracilibacillus boraciitolerans JCM 21714T.</title>
        <authorList>
            <person name="Ahmed I."/>
            <person name="Oshima K."/>
            <person name="Suda W."/>
            <person name="Kitamura K."/>
            <person name="Iida T."/>
            <person name="Ohmori Y."/>
            <person name="Fujiwara T."/>
            <person name="Hattori M."/>
            <person name="Ohkuma M."/>
        </authorList>
    </citation>
    <scope>NUCLEOTIDE SEQUENCE [LARGE SCALE GENOMIC DNA]</scope>
    <source>
        <strain evidence="2 3">JCM 21714</strain>
    </source>
</reference>
<dbReference type="NCBIfam" id="NF038094">
    <property type="entry name" value="CueP_fam"/>
    <property type="match status" value="1"/>
</dbReference>
<evidence type="ECO:0000256" key="1">
    <source>
        <dbReference type="SAM" id="SignalP"/>
    </source>
</evidence>
<organism evidence="2 3">
    <name type="scientific">Gracilibacillus boraciitolerans JCM 21714</name>
    <dbReference type="NCBI Taxonomy" id="1298598"/>
    <lineage>
        <taxon>Bacteria</taxon>
        <taxon>Bacillati</taxon>
        <taxon>Bacillota</taxon>
        <taxon>Bacilli</taxon>
        <taxon>Bacillales</taxon>
        <taxon>Bacillaceae</taxon>
        <taxon>Gracilibacillus</taxon>
    </lineage>
</organism>
<dbReference type="InterPro" id="IPR047808">
    <property type="entry name" value="CueP-like"/>
</dbReference>
<evidence type="ECO:0008006" key="4">
    <source>
        <dbReference type="Google" id="ProtNLM"/>
    </source>
</evidence>
<dbReference type="PROSITE" id="PS51257">
    <property type="entry name" value="PROKAR_LIPOPROTEIN"/>
    <property type="match status" value="1"/>
</dbReference>
<evidence type="ECO:0000313" key="3">
    <source>
        <dbReference type="Proteomes" id="UP000019102"/>
    </source>
</evidence>
<dbReference type="Proteomes" id="UP000019102">
    <property type="component" value="Unassembled WGS sequence"/>
</dbReference>
<feature type="signal peptide" evidence="1">
    <location>
        <begin position="1"/>
        <end position="17"/>
    </location>
</feature>
<feature type="chain" id="PRO_5039703572" description="Lipoprotein" evidence="1">
    <location>
        <begin position="18"/>
        <end position="171"/>
    </location>
</feature>
<keyword evidence="3" id="KW-1185">Reference proteome</keyword>
<dbReference type="AlphaFoldDB" id="W4VQ84"/>
<proteinExistence type="predicted"/>